<dbReference type="GO" id="GO:0015421">
    <property type="term" value="F:ABC-type oligopeptide transporter activity"/>
    <property type="evidence" value="ECO:0007669"/>
    <property type="project" value="TreeGrafter"/>
</dbReference>
<feature type="transmembrane region" description="Helical" evidence="7">
    <location>
        <begin position="250"/>
        <end position="272"/>
    </location>
</feature>
<dbReference type="PANTHER" id="PTHR43394:SF1">
    <property type="entry name" value="ATP-BINDING CASSETTE SUB-FAMILY B MEMBER 10, MITOCHONDRIAL"/>
    <property type="match status" value="1"/>
</dbReference>
<comment type="caution">
    <text evidence="10">The sequence shown here is derived from an EMBL/GenBank/DDBJ whole genome shotgun (WGS) entry which is preliminary data.</text>
</comment>
<dbReference type="SUPFAM" id="SSF90123">
    <property type="entry name" value="ABC transporter transmembrane region"/>
    <property type="match status" value="1"/>
</dbReference>
<evidence type="ECO:0000256" key="1">
    <source>
        <dbReference type="ARBA" id="ARBA00004651"/>
    </source>
</evidence>
<dbReference type="SUPFAM" id="SSF52540">
    <property type="entry name" value="P-loop containing nucleoside triphosphate hydrolases"/>
    <property type="match status" value="1"/>
</dbReference>
<dbReference type="EMBL" id="LRQE01000025">
    <property type="protein sequence ID" value="KXA30397.1"/>
    <property type="molecule type" value="Genomic_DNA"/>
</dbReference>
<evidence type="ECO:0000256" key="5">
    <source>
        <dbReference type="ARBA" id="ARBA00022989"/>
    </source>
</evidence>
<proteinExistence type="predicted"/>
<evidence type="ECO:0000256" key="7">
    <source>
        <dbReference type="SAM" id="Phobius"/>
    </source>
</evidence>
<dbReference type="PROSITE" id="PS50929">
    <property type="entry name" value="ABC_TM1F"/>
    <property type="match status" value="1"/>
</dbReference>
<evidence type="ECO:0000256" key="4">
    <source>
        <dbReference type="ARBA" id="ARBA00022840"/>
    </source>
</evidence>
<feature type="transmembrane region" description="Helical" evidence="7">
    <location>
        <begin position="61"/>
        <end position="78"/>
    </location>
</feature>
<dbReference type="Pfam" id="PF00664">
    <property type="entry name" value="ABC_membrane"/>
    <property type="match status" value="1"/>
</dbReference>
<dbReference type="Pfam" id="PF00005">
    <property type="entry name" value="ABC_tran"/>
    <property type="match status" value="1"/>
</dbReference>
<dbReference type="PROSITE" id="PS50893">
    <property type="entry name" value="ABC_TRANSPORTER_2"/>
    <property type="match status" value="1"/>
</dbReference>
<dbReference type="GO" id="GO:0005886">
    <property type="term" value="C:plasma membrane"/>
    <property type="evidence" value="ECO:0007669"/>
    <property type="project" value="UniProtKB-SubCell"/>
</dbReference>
<dbReference type="InterPro" id="IPR036640">
    <property type="entry name" value="ABC1_TM_sf"/>
</dbReference>
<feature type="transmembrane region" description="Helical" evidence="7">
    <location>
        <begin position="134"/>
        <end position="157"/>
    </location>
</feature>
<evidence type="ECO:0000256" key="3">
    <source>
        <dbReference type="ARBA" id="ARBA00022741"/>
    </source>
</evidence>
<dbReference type="Proteomes" id="UP000070174">
    <property type="component" value="Unassembled WGS sequence"/>
</dbReference>
<sequence length="552" mass="62793">MKKLIEYKNLIGKLLSLVGDLKLQMFFAIFFGASGHIFATLLPSLGLFYLSKLLLKQTINLKLIIGILFTLAILRAIFKYLEQLLNHYIAFKILAILRDKIFKKLRSLGPAKMNGKNKGELISIITSDIELLEVFYAHTISPVCIALVHTLFFFIILWKFNPIYSWILLAFHLLLAIIIPIITEKSAGEIGRRQRKNLSSLNSLILESFKGIKEIVNFSYFDDRYKEIEFEANKLNRSTKVLTEKSSSNFALTSFTIILGDLIFTLAAFNLYKNSILDLSSLLFPLGVFISSFGPTSALSSLANNLVLTFACGKRVMGLLEEEPLTPINYDGEEIDYENMSLENVNFSYDDTKLINDFNFKASLNEIIGLKGKSGCGKSTLIKLMMRFYDTKSGKICLNDKNIKDLNTLNLRENISYLSQETHLFRGSIRDNLKIAKKDASEEELIEACKKANIYDFIMTLENGFDTEIVKENNEISTGQAQRLALARIFLRKSKLYLLDEPTANIDALNEGIILKSLYKERKNKNIIISSHRDSSLRICDRIVEVKREMES</sequence>
<protein>
    <submittedName>
        <fullName evidence="10">ABC transporter, ATP-binding protein</fullName>
    </submittedName>
</protein>
<reference evidence="10 11" key="1">
    <citation type="submission" date="2016-01" db="EMBL/GenBank/DDBJ databases">
        <authorList>
            <person name="Oliw E.H."/>
        </authorList>
    </citation>
    <scope>NUCLEOTIDE SEQUENCE [LARGE SCALE GENOMIC DNA]</scope>
    <source>
        <strain evidence="10 11">CMW7756A</strain>
    </source>
</reference>
<dbReference type="InterPro" id="IPR027417">
    <property type="entry name" value="P-loop_NTPase"/>
</dbReference>
<dbReference type="InterPro" id="IPR003439">
    <property type="entry name" value="ABC_transporter-like_ATP-bd"/>
</dbReference>
<accession>A0A133PP32</accession>
<feature type="domain" description="ABC transmembrane type-1" evidence="9">
    <location>
        <begin position="26"/>
        <end position="308"/>
    </location>
</feature>
<evidence type="ECO:0000256" key="6">
    <source>
        <dbReference type="ARBA" id="ARBA00023136"/>
    </source>
</evidence>
<dbReference type="PANTHER" id="PTHR43394">
    <property type="entry name" value="ATP-DEPENDENT PERMEASE MDL1, MITOCHONDRIAL"/>
    <property type="match status" value="1"/>
</dbReference>
<keyword evidence="5 7" id="KW-1133">Transmembrane helix</keyword>
<dbReference type="Gene3D" id="1.20.1560.10">
    <property type="entry name" value="ABC transporter type 1, transmembrane domain"/>
    <property type="match status" value="1"/>
</dbReference>
<dbReference type="SMART" id="SM00382">
    <property type="entry name" value="AAA"/>
    <property type="match status" value="1"/>
</dbReference>
<evidence type="ECO:0000313" key="11">
    <source>
        <dbReference type="Proteomes" id="UP000070174"/>
    </source>
</evidence>
<dbReference type="InterPro" id="IPR003593">
    <property type="entry name" value="AAA+_ATPase"/>
</dbReference>
<feature type="transmembrane region" description="Helical" evidence="7">
    <location>
        <begin position="284"/>
        <end position="307"/>
    </location>
</feature>
<keyword evidence="4 10" id="KW-0067">ATP-binding</keyword>
<evidence type="ECO:0000259" key="8">
    <source>
        <dbReference type="PROSITE" id="PS50893"/>
    </source>
</evidence>
<dbReference type="InterPro" id="IPR011527">
    <property type="entry name" value="ABC1_TM_dom"/>
</dbReference>
<feature type="transmembrane region" description="Helical" evidence="7">
    <location>
        <begin position="25"/>
        <end position="49"/>
    </location>
</feature>
<name>A0A133PP32_9FIRM</name>
<dbReference type="Gene3D" id="3.40.50.300">
    <property type="entry name" value="P-loop containing nucleotide triphosphate hydrolases"/>
    <property type="match status" value="1"/>
</dbReference>
<dbReference type="GO" id="GO:0005524">
    <property type="term" value="F:ATP binding"/>
    <property type="evidence" value="ECO:0007669"/>
    <property type="project" value="UniProtKB-KW"/>
</dbReference>
<dbReference type="AlphaFoldDB" id="A0A133PP32"/>
<dbReference type="GO" id="GO:0016887">
    <property type="term" value="F:ATP hydrolysis activity"/>
    <property type="evidence" value="ECO:0007669"/>
    <property type="project" value="InterPro"/>
</dbReference>
<gene>
    <name evidence="10" type="ORF">HMPREF3229_00860</name>
</gene>
<organism evidence="10">
    <name type="scientific">Peptoniphilus harei</name>
    <dbReference type="NCBI Taxonomy" id="54005"/>
    <lineage>
        <taxon>Bacteria</taxon>
        <taxon>Bacillati</taxon>
        <taxon>Bacillota</taxon>
        <taxon>Tissierellia</taxon>
        <taxon>Tissierellales</taxon>
        <taxon>Peptoniphilaceae</taxon>
        <taxon>Peptoniphilus</taxon>
    </lineage>
</organism>
<evidence type="ECO:0000256" key="2">
    <source>
        <dbReference type="ARBA" id="ARBA00022692"/>
    </source>
</evidence>
<feature type="domain" description="ABC transporter" evidence="8">
    <location>
        <begin position="340"/>
        <end position="552"/>
    </location>
</feature>
<evidence type="ECO:0000313" key="10">
    <source>
        <dbReference type="EMBL" id="KXA30397.1"/>
    </source>
</evidence>
<dbReference type="RefSeq" id="WP_060800042.1">
    <property type="nucleotide sequence ID" value="NZ_KQ957097.1"/>
</dbReference>
<dbReference type="PATRIC" id="fig|54005.3.peg.845"/>
<keyword evidence="3" id="KW-0547">Nucleotide-binding</keyword>
<keyword evidence="6 7" id="KW-0472">Membrane</keyword>
<comment type="subcellular location">
    <subcellularLocation>
        <location evidence="1">Cell membrane</location>
        <topology evidence="1">Multi-pass membrane protein</topology>
    </subcellularLocation>
</comment>
<feature type="transmembrane region" description="Helical" evidence="7">
    <location>
        <begin position="163"/>
        <end position="183"/>
    </location>
</feature>
<evidence type="ECO:0000259" key="9">
    <source>
        <dbReference type="PROSITE" id="PS50929"/>
    </source>
</evidence>
<dbReference type="InterPro" id="IPR039421">
    <property type="entry name" value="Type_1_exporter"/>
</dbReference>
<keyword evidence="2 7" id="KW-0812">Transmembrane</keyword>